<dbReference type="GO" id="GO:0003824">
    <property type="term" value="F:catalytic activity"/>
    <property type="evidence" value="ECO:0007669"/>
    <property type="project" value="UniProtKB-ARBA"/>
</dbReference>
<dbReference type="RefSeq" id="WP_091738900.1">
    <property type="nucleotide sequence ID" value="NZ_FNNQ01000006.1"/>
</dbReference>
<dbReference type="InterPro" id="IPR024726">
    <property type="entry name" value="FhuF_C"/>
</dbReference>
<dbReference type="STRING" id="1048340.SAMN05444487_106101"/>
<evidence type="ECO:0000259" key="1">
    <source>
        <dbReference type="Pfam" id="PF06276"/>
    </source>
</evidence>
<dbReference type="Pfam" id="PF06276">
    <property type="entry name" value="FhuF"/>
    <property type="match status" value="1"/>
</dbReference>
<dbReference type="InterPro" id="IPR022770">
    <property type="entry name" value="IucA/IucC-like_C"/>
</dbReference>
<dbReference type="GO" id="GO:0051537">
    <property type="term" value="F:2 iron, 2 sulfur cluster binding"/>
    <property type="evidence" value="ECO:0007669"/>
    <property type="project" value="InterPro"/>
</dbReference>
<proteinExistence type="predicted"/>
<accession>A0A1H2WE79</accession>
<dbReference type="Proteomes" id="UP000198534">
    <property type="component" value="Unassembled WGS sequence"/>
</dbReference>
<dbReference type="Pfam" id="PF11575">
    <property type="entry name" value="FhuF_C"/>
    <property type="match status" value="1"/>
</dbReference>
<evidence type="ECO:0000313" key="4">
    <source>
        <dbReference type="Proteomes" id="UP000198534"/>
    </source>
</evidence>
<dbReference type="OrthoDB" id="2962087at2"/>
<evidence type="ECO:0000313" key="3">
    <source>
        <dbReference type="EMBL" id="SDW78841.1"/>
    </source>
</evidence>
<reference evidence="3 4" key="1">
    <citation type="submission" date="2016-10" db="EMBL/GenBank/DDBJ databases">
        <authorList>
            <person name="de Groot N.N."/>
        </authorList>
    </citation>
    <scope>NUCLEOTIDE SEQUENCE [LARGE SCALE GENOMIC DNA]</scope>
    <source>
        <strain evidence="3 4">DSM 45610</strain>
    </source>
</reference>
<keyword evidence="4" id="KW-1185">Reference proteome</keyword>
<dbReference type="EMBL" id="FNNQ01000006">
    <property type="protein sequence ID" value="SDW78841.1"/>
    <property type="molecule type" value="Genomic_DNA"/>
</dbReference>
<evidence type="ECO:0000259" key="2">
    <source>
        <dbReference type="Pfam" id="PF11575"/>
    </source>
</evidence>
<gene>
    <name evidence="3" type="ORF">SAMN05444487_106101</name>
</gene>
<feature type="domain" description="Aerobactin siderophore biosynthesis IucA/IucC-like C-terminal" evidence="1">
    <location>
        <begin position="63"/>
        <end position="184"/>
    </location>
</feature>
<organism evidence="3 4">
    <name type="scientific">Marininema mesophilum</name>
    <dbReference type="NCBI Taxonomy" id="1048340"/>
    <lineage>
        <taxon>Bacteria</taxon>
        <taxon>Bacillati</taxon>
        <taxon>Bacillota</taxon>
        <taxon>Bacilli</taxon>
        <taxon>Bacillales</taxon>
        <taxon>Thermoactinomycetaceae</taxon>
        <taxon>Marininema</taxon>
    </lineage>
</organism>
<sequence length="259" mass="29684">MISTKSKVTLIKTQIVEYTPQPPEELLVTVRASELIDSSLCEDLLHLWARRIDVKELPVAASMLAKRYSSQLIYQALHHLSVQNSAPDWSVENLHLHFNSGWELTLAPINLQLNPCPEDRRDEWRRKKLQQILTNNLVPVFNSLANYAPASILWESAKGYLYYFYNIWIREASTNCDQARILDDFNLLTSPTSPLIVEKFTNPFHGGFRTIPHPTEPEKEMHVRQTCCLYHRLPGAKPCSTCPRLQKPSCDSGRSLLDS</sequence>
<feature type="domain" description="Ferric siderophore reductase C-terminal" evidence="2">
    <location>
        <begin position="224"/>
        <end position="244"/>
    </location>
</feature>
<protein>
    <submittedName>
        <fullName evidence="3">FhuF 2Fe-2S C-terminal domain-containing protein</fullName>
    </submittedName>
</protein>
<name>A0A1H2WE79_9BACL</name>
<dbReference type="AlphaFoldDB" id="A0A1H2WE79"/>